<evidence type="ECO:0000313" key="1">
    <source>
        <dbReference type="EMBL" id="JAD74248.1"/>
    </source>
</evidence>
<accession>A0A0A9CIG6</accession>
<proteinExistence type="predicted"/>
<sequence length="35" mass="3953">MFAGDNIPEQFLKLGTISRDYHLVSSILSSIRETL</sequence>
<dbReference type="EMBL" id="GBRH01223647">
    <property type="protein sequence ID" value="JAD74248.1"/>
    <property type="molecule type" value="Transcribed_RNA"/>
</dbReference>
<protein>
    <submittedName>
        <fullName evidence="1">Uncharacterized protein</fullName>
    </submittedName>
</protein>
<dbReference type="AlphaFoldDB" id="A0A0A9CIG6"/>
<organism evidence="1">
    <name type="scientific">Arundo donax</name>
    <name type="common">Giant reed</name>
    <name type="synonym">Donax arundinaceus</name>
    <dbReference type="NCBI Taxonomy" id="35708"/>
    <lineage>
        <taxon>Eukaryota</taxon>
        <taxon>Viridiplantae</taxon>
        <taxon>Streptophyta</taxon>
        <taxon>Embryophyta</taxon>
        <taxon>Tracheophyta</taxon>
        <taxon>Spermatophyta</taxon>
        <taxon>Magnoliopsida</taxon>
        <taxon>Liliopsida</taxon>
        <taxon>Poales</taxon>
        <taxon>Poaceae</taxon>
        <taxon>PACMAD clade</taxon>
        <taxon>Arundinoideae</taxon>
        <taxon>Arundineae</taxon>
        <taxon>Arundo</taxon>
    </lineage>
</organism>
<reference evidence="1" key="2">
    <citation type="journal article" date="2015" name="Data Brief">
        <title>Shoot transcriptome of the giant reed, Arundo donax.</title>
        <authorList>
            <person name="Barrero R.A."/>
            <person name="Guerrero F.D."/>
            <person name="Moolhuijzen P."/>
            <person name="Goolsby J.A."/>
            <person name="Tidwell J."/>
            <person name="Bellgard S.E."/>
            <person name="Bellgard M.I."/>
        </authorList>
    </citation>
    <scope>NUCLEOTIDE SEQUENCE</scope>
    <source>
        <tissue evidence="1">Shoot tissue taken approximately 20 cm above the soil surface</tissue>
    </source>
</reference>
<reference evidence="1" key="1">
    <citation type="submission" date="2014-09" db="EMBL/GenBank/DDBJ databases">
        <authorList>
            <person name="Magalhaes I.L.F."/>
            <person name="Oliveira U."/>
            <person name="Santos F.R."/>
            <person name="Vidigal T.H.D.A."/>
            <person name="Brescovit A.D."/>
            <person name="Santos A.J."/>
        </authorList>
    </citation>
    <scope>NUCLEOTIDE SEQUENCE</scope>
    <source>
        <tissue evidence="1">Shoot tissue taken approximately 20 cm above the soil surface</tissue>
    </source>
</reference>
<name>A0A0A9CIG6_ARUDO</name>